<evidence type="ECO:0000256" key="4">
    <source>
        <dbReference type="ARBA" id="ARBA00022989"/>
    </source>
</evidence>
<dbReference type="OrthoDB" id="5638726at2"/>
<reference evidence="7 8" key="1">
    <citation type="submission" date="2018-12" db="EMBL/GenBank/DDBJ databases">
        <title>Vibrio sp. isolated from China Sea.</title>
        <authorList>
            <person name="Li Y."/>
        </authorList>
    </citation>
    <scope>NUCLEOTIDE SEQUENCE [LARGE SCALE GENOMIC DNA]</scope>
    <source>
        <strain evidence="7 8">BEI207</strain>
    </source>
</reference>
<gene>
    <name evidence="7" type="ORF">EJ063_00320</name>
</gene>
<organism evidence="7 8">
    <name type="scientific">Vibrio aquaticus</name>
    <dbReference type="NCBI Taxonomy" id="2496559"/>
    <lineage>
        <taxon>Bacteria</taxon>
        <taxon>Pseudomonadati</taxon>
        <taxon>Pseudomonadota</taxon>
        <taxon>Gammaproteobacteria</taxon>
        <taxon>Vibrionales</taxon>
        <taxon>Vibrionaceae</taxon>
        <taxon>Vibrio</taxon>
    </lineage>
</organism>
<keyword evidence="3 6" id="KW-0812">Transmembrane</keyword>
<proteinExistence type="predicted"/>
<keyword evidence="2" id="KW-1003">Cell membrane</keyword>
<evidence type="ECO:0000256" key="5">
    <source>
        <dbReference type="ARBA" id="ARBA00023136"/>
    </source>
</evidence>
<feature type="transmembrane region" description="Helical" evidence="6">
    <location>
        <begin position="37"/>
        <end position="60"/>
    </location>
</feature>
<dbReference type="Proteomes" id="UP000268973">
    <property type="component" value="Unassembled WGS sequence"/>
</dbReference>
<feature type="transmembrane region" description="Helical" evidence="6">
    <location>
        <begin position="72"/>
        <end position="89"/>
    </location>
</feature>
<evidence type="ECO:0000313" key="8">
    <source>
        <dbReference type="Proteomes" id="UP000268973"/>
    </source>
</evidence>
<accession>A0A3S0QEV5</accession>
<sequence>MFMASSITGFTTGMGLIACIGTQNAFVLKQGLLRQHLFAVAAICILSDILLISAGIAGLGKLVNHWPNLMDIVRYAGVVFLAWVAFSSAKQAWIGNSQLDPSSDEPPRLKTVIFTCLALTWLNPHVYIDTVFMIGSLSMPYAGAEKWKFAVGVMSASVVWFIAITYGAKVLLPLFRNPHAWRVLDGLVAVMMGYLSVYLLFAPLP</sequence>
<dbReference type="PANTHER" id="PTHR30086:SF20">
    <property type="entry name" value="ARGININE EXPORTER PROTEIN ARGO-RELATED"/>
    <property type="match status" value="1"/>
</dbReference>
<evidence type="ECO:0000256" key="2">
    <source>
        <dbReference type="ARBA" id="ARBA00022475"/>
    </source>
</evidence>
<evidence type="ECO:0000313" key="7">
    <source>
        <dbReference type="EMBL" id="RTZ17264.1"/>
    </source>
</evidence>
<dbReference type="InterPro" id="IPR001123">
    <property type="entry name" value="LeuE-type"/>
</dbReference>
<comment type="caution">
    <text evidence="7">The sequence shown here is derived from an EMBL/GenBank/DDBJ whole genome shotgun (WGS) entry which is preliminary data.</text>
</comment>
<evidence type="ECO:0000256" key="6">
    <source>
        <dbReference type="SAM" id="Phobius"/>
    </source>
</evidence>
<keyword evidence="5 6" id="KW-0472">Membrane</keyword>
<dbReference type="PANTHER" id="PTHR30086">
    <property type="entry name" value="ARGININE EXPORTER PROTEIN ARGO"/>
    <property type="match status" value="1"/>
</dbReference>
<dbReference type="GO" id="GO:0015171">
    <property type="term" value="F:amino acid transmembrane transporter activity"/>
    <property type="evidence" value="ECO:0007669"/>
    <property type="project" value="TreeGrafter"/>
</dbReference>
<comment type="subcellular location">
    <subcellularLocation>
        <location evidence="1">Cell membrane</location>
        <topology evidence="1">Multi-pass membrane protein</topology>
    </subcellularLocation>
</comment>
<feature type="transmembrane region" description="Helical" evidence="6">
    <location>
        <begin position="180"/>
        <end position="201"/>
    </location>
</feature>
<dbReference type="Pfam" id="PF01810">
    <property type="entry name" value="LysE"/>
    <property type="match status" value="1"/>
</dbReference>
<keyword evidence="4 6" id="KW-1133">Transmembrane helix</keyword>
<feature type="transmembrane region" description="Helical" evidence="6">
    <location>
        <begin position="109"/>
        <end position="128"/>
    </location>
</feature>
<keyword evidence="8" id="KW-1185">Reference proteome</keyword>
<protein>
    <submittedName>
        <fullName evidence="7">Amino acid transporter</fullName>
    </submittedName>
</protein>
<name>A0A3S0QEV5_9VIBR</name>
<dbReference type="GO" id="GO:0005886">
    <property type="term" value="C:plasma membrane"/>
    <property type="evidence" value="ECO:0007669"/>
    <property type="project" value="UniProtKB-SubCell"/>
</dbReference>
<evidence type="ECO:0000256" key="1">
    <source>
        <dbReference type="ARBA" id="ARBA00004651"/>
    </source>
</evidence>
<evidence type="ECO:0000256" key="3">
    <source>
        <dbReference type="ARBA" id="ARBA00022692"/>
    </source>
</evidence>
<dbReference type="AlphaFoldDB" id="A0A3S0QEV5"/>
<feature type="transmembrane region" description="Helical" evidence="6">
    <location>
        <begin position="149"/>
        <end position="168"/>
    </location>
</feature>
<dbReference type="EMBL" id="RXZH01000001">
    <property type="protein sequence ID" value="RTZ17264.1"/>
    <property type="molecule type" value="Genomic_DNA"/>
</dbReference>